<evidence type="ECO:0000256" key="6">
    <source>
        <dbReference type="RuleBase" id="RU369006"/>
    </source>
</evidence>
<keyword evidence="4 6" id="KW-1015">Disulfide bond</keyword>
<feature type="signal peptide" evidence="7">
    <location>
        <begin position="1"/>
        <end position="22"/>
    </location>
</feature>
<comment type="subcellular location">
    <subcellularLocation>
        <location evidence="1 6">Secreted</location>
    </subcellularLocation>
</comment>
<protein>
    <recommendedName>
        <fullName evidence="6">Evasin</fullName>
    </recommendedName>
</protein>
<evidence type="ECO:0000256" key="5">
    <source>
        <dbReference type="ARBA" id="ARBA00023180"/>
    </source>
</evidence>
<comment type="function">
    <text evidence="6">Salivary chemokine-binding protein which binds to host chemokines.</text>
</comment>
<dbReference type="Gene3D" id="2.30.130.100">
    <property type="match status" value="1"/>
</dbReference>
<evidence type="ECO:0000256" key="3">
    <source>
        <dbReference type="ARBA" id="ARBA00022729"/>
    </source>
</evidence>
<dbReference type="GO" id="GO:0019957">
    <property type="term" value="F:C-C chemokine binding"/>
    <property type="evidence" value="ECO:0007669"/>
    <property type="project" value="InterPro"/>
</dbReference>
<accession>A0A0C9RVT5</accession>
<keyword evidence="5 6" id="KW-0325">Glycoprotein</keyword>
<keyword evidence="3 6" id="KW-0732">Signal</keyword>
<dbReference type="InterPro" id="IPR045797">
    <property type="entry name" value="EVA_Class_A"/>
</dbReference>
<proteinExistence type="evidence at transcript level"/>
<organism evidence="8">
    <name type="scientific">Amblyomma americanum</name>
    <name type="common">Lone star tick</name>
    <dbReference type="NCBI Taxonomy" id="6943"/>
    <lineage>
        <taxon>Eukaryota</taxon>
        <taxon>Metazoa</taxon>
        <taxon>Ecdysozoa</taxon>
        <taxon>Arthropoda</taxon>
        <taxon>Chelicerata</taxon>
        <taxon>Arachnida</taxon>
        <taxon>Acari</taxon>
        <taxon>Parasitiformes</taxon>
        <taxon>Ixodida</taxon>
        <taxon>Ixodoidea</taxon>
        <taxon>Ixodidae</taxon>
        <taxon>Amblyomminae</taxon>
        <taxon>Amblyomma</taxon>
    </lineage>
</organism>
<evidence type="ECO:0000256" key="4">
    <source>
        <dbReference type="ARBA" id="ARBA00023157"/>
    </source>
</evidence>
<feature type="non-terminal residue" evidence="8">
    <location>
        <position position="102"/>
    </location>
</feature>
<evidence type="ECO:0000256" key="2">
    <source>
        <dbReference type="ARBA" id="ARBA00022525"/>
    </source>
</evidence>
<name>A0A0C9RVT5_AMBAM</name>
<dbReference type="EMBL" id="GBZX01001089">
    <property type="protein sequence ID" value="JAG91651.1"/>
    <property type="molecule type" value="mRNA"/>
</dbReference>
<reference evidence="8" key="1">
    <citation type="journal article" date="2015" name="PLoS ONE">
        <title>An Insight into the Sialome of the Lone Star Tick, Amblyomma americanum, with a Glimpse on Its Time Dependent Gene Expression.</title>
        <authorList>
            <person name="Karim S."/>
            <person name="Ribeiro J.M."/>
        </authorList>
    </citation>
    <scope>NUCLEOTIDE SEQUENCE</scope>
    <source>
        <tissue evidence="8">Salivary gland</tissue>
    </source>
</reference>
<dbReference type="AlphaFoldDB" id="A0A0C9RVT5"/>
<dbReference type="GO" id="GO:0005576">
    <property type="term" value="C:extracellular region"/>
    <property type="evidence" value="ECO:0007669"/>
    <property type="project" value="UniProtKB-SubCell"/>
</dbReference>
<dbReference type="Pfam" id="PF19429">
    <property type="entry name" value="EVA_Class_A"/>
    <property type="match status" value="1"/>
</dbReference>
<evidence type="ECO:0000256" key="1">
    <source>
        <dbReference type="ARBA" id="ARBA00004613"/>
    </source>
</evidence>
<feature type="chain" id="PRO_5002202902" description="Evasin" evidence="7">
    <location>
        <begin position="23"/>
        <end position="102"/>
    </location>
</feature>
<evidence type="ECO:0000256" key="7">
    <source>
        <dbReference type="SAM" id="SignalP"/>
    </source>
</evidence>
<keyword evidence="2 6" id="KW-0964">Secreted</keyword>
<evidence type="ECO:0000313" key="8">
    <source>
        <dbReference type="EMBL" id="JAG91651.1"/>
    </source>
</evidence>
<sequence>MEILCCTLLTFTTLLVAQGAHSDSEREENLTEEYTYYDGCPFDVLSNGTHAKPVGCSHDCNGRVETVENGTECYAIALDVAKRMIPRLRYDCWLGKCANGVC</sequence>